<reference evidence="2 3" key="1">
    <citation type="journal article" date="2021" name="Plant Biotechnol. J.">
        <title>Multi-omics assisted identification of the key and species-specific regulatory components of drought-tolerant mechanisms in Gossypium stocksii.</title>
        <authorList>
            <person name="Yu D."/>
            <person name="Ke L."/>
            <person name="Zhang D."/>
            <person name="Wu Y."/>
            <person name="Sun Y."/>
            <person name="Mei J."/>
            <person name="Sun J."/>
            <person name="Sun Y."/>
        </authorList>
    </citation>
    <scope>NUCLEOTIDE SEQUENCE [LARGE SCALE GENOMIC DNA]</scope>
    <source>
        <strain evidence="3">cv. E1</strain>
        <tissue evidence="2">Leaf</tissue>
    </source>
</reference>
<dbReference type="Gene3D" id="3.30.420.10">
    <property type="entry name" value="Ribonuclease H-like superfamily/Ribonuclease H"/>
    <property type="match status" value="1"/>
</dbReference>
<feature type="domain" description="RNase H type-1" evidence="1">
    <location>
        <begin position="33"/>
        <end position="140"/>
    </location>
</feature>
<dbReference type="Proteomes" id="UP000828251">
    <property type="component" value="Unassembled WGS sequence"/>
</dbReference>
<dbReference type="Pfam" id="PF13456">
    <property type="entry name" value="RVT_3"/>
    <property type="match status" value="1"/>
</dbReference>
<gene>
    <name evidence="2" type="ORF">J1N35_037150</name>
</gene>
<dbReference type="InterPro" id="IPR053151">
    <property type="entry name" value="RNase_H-like"/>
</dbReference>
<organism evidence="2 3">
    <name type="scientific">Gossypium stocksii</name>
    <dbReference type="NCBI Taxonomy" id="47602"/>
    <lineage>
        <taxon>Eukaryota</taxon>
        <taxon>Viridiplantae</taxon>
        <taxon>Streptophyta</taxon>
        <taxon>Embryophyta</taxon>
        <taxon>Tracheophyta</taxon>
        <taxon>Spermatophyta</taxon>
        <taxon>Magnoliopsida</taxon>
        <taxon>eudicotyledons</taxon>
        <taxon>Gunneridae</taxon>
        <taxon>Pentapetalae</taxon>
        <taxon>rosids</taxon>
        <taxon>malvids</taxon>
        <taxon>Malvales</taxon>
        <taxon>Malvaceae</taxon>
        <taxon>Malvoideae</taxon>
        <taxon>Gossypium</taxon>
    </lineage>
</organism>
<comment type="caution">
    <text evidence="2">The sequence shown here is derived from an EMBL/GenBank/DDBJ whole genome shotgun (WGS) entry which is preliminary data.</text>
</comment>
<proteinExistence type="predicted"/>
<dbReference type="GO" id="GO:0004523">
    <property type="term" value="F:RNA-DNA hybrid ribonuclease activity"/>
    <property type="evidence" value="ECO:0007669"/>
    <property type="project" value="InterPro"/>
</dbReference>
<dbReference type="InterPro" id="IPR044730">
    <property type="entry name" value="RNase_H-like_dom_plant"/>
</dbReference>
<dbReference type="InterPro" id="IPR002156">
    <property type="entry name" value="RNaseH_domain"/>
</dbReference>
<keyword evidence="3" id="KW-1185">Reference proteome</keyword>
<dbReference type="OrthoDB" id="1306280at2759"/>
<dbReference type="PANTHER" id="PTHR47723">
    <property type="entry name" value="OS05G0353850 PROTEIN"/>
    <property type="match status" value="1"/>
</dbReference>
<accession>A0A9D3ZKM4</accession>
<dbReference type="SUPFAM" id="SSF53098">
    <property type="entry name" value="Ribonuclease H-like"/>
    <property type="match status" value="1"/>
</dbReference>
<protein>
    <recommendedName>
        <fullName evidence="1">RNase H type-1 domain-containing protein</fullName>
    </recommendedName>
</protein>
<dbReference type="InterPro" id="IPR036397">
    <property type="entry name" value="RNaseH_sf"/>
</dbReference>
<dbReference type="CDD" id="cd06222">
    <property type="entry name" value="RNase_H_like"/>
    <property type="match status" value="1"/>
</dbReference>
<name>A0A9D3ZKM4_9ROSI</name>
<dbReference type="PANTHER" id="PTHR47723:SF13">
    <property type="entry name" value="PUTATIVE-RELATED"/>
    <property type="match status" value="1"/>
</dbReference>
<dbReference type="GO" id="GO:0003676">
    <property type="term" value="F:nucleic acid binding"/>
    <property type="evidence" value="ECO:0007669"/>
    <property type="project" value="InterPro"/>
</dbReference>
<dbReference type="AlphaFoldDB" id="A0A9D3ZKM4"/>
<dbReference type="EMBL" id="JAIQCV010000011">
    <property type="protein sequence ID" value="KAH1046366.1"/>
    <property type="molecule type" value="Genomic_DNA"/>
</dbReference>
<dbReference type="InterPro" id="IPR012337">
    <property type="entry name" value="RNaseH-like_sf"/>
</dbReference>
<sequence>MPIECLRRIHGVRKMKYGNWHENIRDLRGYGSLFGGVLRDDRGEWLLGFKKCLVKCSIFYAKLWGILDCLSLLQGKQCERVLKQMDSLEVFEAIQDSNSRSSCSTLVRLIRQLLDTVRKWRLDHIPRDGNKEAYQMAKMAFDREGYSCL</sequence>
<evidence type="ECO:0000313" key="3">
    <source>
        <dbReference type="Proteomes" id="UP000828251"/>
    </source>
</evidence>
<evidence type="ECO:0000259" key="1">
    <source>
        <dbReference type="Pfam" id="PF13456"/>
    </source>
</evidence>
<evidence type="ECO:0000313" key="2">
    <source>
        <dbReference type="EMBL" id="KAH1046366.1"/>
    </source>
</evidence>